<dbReference type="EMBL" id="WSRP01000027">
    <property type="protein sequence ID" value="MVX57305.1"/>
    <property type="molecule type" value="Genomic_DNA"/>
</dbReference>
<comment type="catalytic activity">
    <reaction evidence="4 7">
        <text>uridine(38/39/40) in tRNA = pseudouridine(38/39/40) in tRNA</text>
        <dbReference type="Rhea" id="RHEA:22376"/>
        <dbReference type="Rhea" id="RHEA-COMP:10085"/>
        <dbReference type="Rhea" id="RHEA-COMP:10087"/>
        <dbReference type="ChEBI" id="CHEBI:65314"/>
        <dbReference type="ChEBI" id="CHEBI:65315"/>
        <dbReference type="EC" id="5.4.99.12"/>
    </reaction>
</comment>
<reference evidence="9 10" key="1">
    <citation type="submission" date="2019-12" db="EMBL/GenBank/DDBJ databases">
        <title>Microbes associate with the intestines of laboratory mice.</title>
        <authorList>
            <person name="Navarre W."/>
            <person name="Wong E."/>
        </authorList>
    </citation>
    <scope>NUCLEOTIDE SEQUENCE [LARGE SCALE GENOMIC DNA]</scope>
    <source>
        <strain evidence="9 10">NM82_D38</strain>
    </source>
</reference>
<comment type="caution">
    <text evidence="9">The sequence shown here is derived from an EMBL/GenBank/DDBJ whole genome shotgun (WGS) entry which is preliminary data.</text>
</comment>
<feature type="binding site" evidence="4 6">
    <location>
        <position position="109"/>
    </location>
    <ligand>
        <name>substrate</name>
    </ligand>
</feature>
<protein>
    <recommendedName>
        <fullName evidence="4">tRNA pseudouridine synthase A</fullName>
        <ecNumber evidence="4">5.4.99.12</ecNumber>
    </recommendedName>
    <alternativeName>
        <fullName evidence="4">tRNA pseudouridine(38-40) synthase</fullName>
    </alternativeName>
    <alternativeName>
        <fullName evidence="4">tRNA pseudouridylate synthase I</fullName>
    </alternativeName>
    <alternativeName>
        <fullName evidence="4">tRNA-uridine isomerase I</fullName>
    </alternativeName>
</protein>
<evidence type="ECO:0000256" key="3">
    <source>
        <dbReference type="ARBA" id="ARBA00023235"/>
    </source>
</evidence>
<comment type="caution">
    <text evidence="4">Lacks conserved residue(s) required for the propagation of feature annotation.</text>
</comment>
<dbReference type="CDD" id="cd02570">
    <property type="entry name" value="PseudoU_synth_EcTruA"/>
    <property type="match status" value="1"/>
</dbReference>
<proteinExistence type="inferred from homology"/>
<dbReference type="NCBIfam" id="TIGR00071">
    <property type="entry name" value="hisT_truA"/>
    <property type="match status" value="1"/>
</dbReference>
<evidence type="ECO:0000256" key="2">
    <source>
        <dbReference type="ARBA" id="ARBA00022694"/>
    </source>
</evidence>
<dbReference type="Gene3D" id="3.30.70.580">
    <property type="entry name" value="Pseudouridine synthase I, catalytic domain, N-terminal subdomain"/>
    <property type="match status" value="1"/>
</dbReference>
<dbReference type="InterPro" id="IPR020095">
    <property type="entry name" value="PsdUridine_synth_TruA_C"/>
</dbReference>
<gene>
    <name evidence="4 9" type="primary">truA</name>
    <name evidence="9" type="ORF">E5987_08835</name>
</gene>
<organism evidence="9 10">
    <name type="scientific">Parasutterella muris</name>
    <dbReference type="NCBI Taxonomy" id="2565572"/>
    <lineage>
        <taxon>Bacteria</taxon>
        <taxon>Pseudomonadati</taxon>
        <taxon>Pseudomonadota</taxon>
        <taxon>Betaproteobacteria</taxon>
        <taxon>Burkholderiales</taxon>
        <taxon>Sutterellaceae</taxon>
        <taxon>Parasutterella</taxon>
    </lineage>
</organism>
<dbReference type="SUPFAM" id="SSF55120">
    <property type="entry name" value="Pseudouridine synthase"/>
    <property type="match status" value="1"/>
</dbReference>
<evidence type="ECO:0000256" key="5">
    <source>
        <dbReference type="PIRSR" id="PIRSR001430-1"/>
    </source>
</evidence>
<evidence type="ECO:0000313" key="9">
    <source>
        <dbReference type="EMBL" id="MVX57305.1"/>
    </source>
</evidence>
<dbReference type="EC" id="5.4.99.12" evidence="4"/>
<dbReference type="Proteomes" id="UP000472580">
    <property type="component" value="Unassembled WGS sequence"/>
</dbReference>
<dbReference type="GO" id="GO:0160147">
    <property type="term" value="F:tRNA pseudouridine(38-40) synthase activity"/>
    <property type="evidence" value="ECO:0007669"/>
    <property type="project" value="UniProtKB-EC"/>
</dbReference>
<dbReference type="FunFam" id="3.30.70.580:FF:000001">
    <property type="entry name" value="tRNA pseudouridine synthase A"/>
    <property type="match status" value="1"/>
</dbReference>
<dbReference type="InterPro" id="IPR020097">
    <property type="entry name" value="PsdUridine_synth_TruA_a/b_dom"/>
</dbReference>
<feature type="domain" description="Pseudouridine synthase I TruA alpha/beta" evidence="8">
    <location>
        <begin position="8"/>
        <end position="102"/>
    </location>
</feature>
<dbReference type="GO" id="GO:0031119">
    <property type="term" value="P:tRNA pseudouridine synthesis"/>
    <property type="evidence" value="ECO:0007669"/>
    <property type="project" value="UniProtKB-UniRule"/>
</dbReference>
<keyword evidence="2 4" id="KW-0819">tRNA processing</keyword>
<dbReference type="AlphaFoldDB" id="A0A6L6YHS0"/>
<comment type="similarity">
    <text evidence="1 4 7">Belongs to the tRNA pseudouridine synthase TruA family.</text>
</comment>
<name>A0A6L6YHS0_9BURK</name>
<dbReference type="RefSeq" id="WP_160335731.1">
    <property type="nucleotide sequence ID" value="NZ_WSRP01000027.1"/>
</dbReference>
<evidence type="ECO:0000259" key="8">
    <source>
        <dbReference type="Pfam" id="PF01416"/>
    </source>
</evidence>
<dbReference type="InterPro" id="IPR020103">
    <property type="entry name" value="PsdUridine_synth_cat_dom_sf"/>
</dbReference>
<dbReference type="InterPro" id="IPR020094">
    <property type="entry name" value="TruA/RsuA/RluB/E/F_N"/>
</dbReference>
<dbReference type="InterPro" id="IPR001406">
    <property type="entry name" value="PsdUridine_synth_TruA"/>
</dbReference>
<evidence type="ECO:0000256" key="7">
    <source>
        <dbReference type="RuleBase" id="RU003792"/>
    </source>
</evidence>
<dbReference type="PANTHER" id="PTHR11142">
    <property type="entry name" value="PSEUDOURIDYLATE SYNTHASE"/>
    <property type="match status" value="1"/>
</dbReference>
<evidence type="ECO:0000256" key="4">
    <source>
        <dbReference type="HAMAP-Rule" id="MF_00171"/>
    </source>
</evidence>
<dbReference type="PANTHER" id="PTHR11142:SF0">
    <property type="entry name" value="TRNA PSEUDOURIDINE SYNTHASE-LIKE 1"/>
    <property type="match status" value="1"/>
</dbReference>
<feature type="active site" description="Nucleophile" evidence="4 5">
    <location>
        <position position="51"/>
    </location>
</feature>
<comment type="function">
    <text evidence="4">Formation of pseudouridine at positions 38, 39 and 40 in the anticodon stem and loop of transfer RNAs.</text>
</comment>
<sequence>MRVALGLEYDGRYFEGWQTQPSGQTVQDYLESAVVQFTGEKIKAVCAGRTDAKVHACGQVVHLDTETDRKEVSWIRGLNSYLPSEVAVRWAKVVPEEFHARFSAVSRTYEYWIANEPVRSPLLAGRAGWVFRPLDEVKMHEAGQLLLGEHDFSSFRAVGCQSKTPVKTIEFLNVERRGRMIRVHIKANAFLYHMVRNIVGCLVYVGQGARPVEWMEEVLEARSRQAAAPTFYPSGLYLASVGYPEKFGLPAEGNSPF</sequence>
<dbReference type="OrthoDB" id="9811823at2"/>
<dbReference type="Gene3D" id="3.30.70.660">
    <property type="entry name" value="Pseudouridine synthase I, catalytic domain, C-terminal subdomain"/>
    <property type="match status" value="1"/>
</dbReference>
<dbReference type="GO" id="GO:0003723">
    <property type="term" value="F:RNA binding"/>
    <property type="evidence" value="ECO:0007669"/>
    <property type="project" value="InterPro"/>
</dbReference>
<comment type="subunit">
    <text evidence="4">Homodimer.</text>
</comment>
<keyword evidence="3 4" id="KW-0413">Isomerase</keyword>
<keyword evidence="10" id="KW-1185">Reference proteome</keyword>
<dbReference type="HAMAP" id="MF_00171">
    <property type="entry name" value="TruA"/>
    <property type="match status" value="1"/>
</dbReference>
<feature type="domain" description="Pseudouridine synthase I TruA alpha/beta" evidence="8">
    <location>
        <begin position="144"/>
        <end position="244"/>
    </location>
</feature>
<evidence type="ECO:0000313" key="10">
    <source>
        <dbReference type="Proteomes" id="UP000472580"/>
    </source>
</evidence>
<accession>A0A6L6YHS0</accession>
<dbReference type="Pfam" id="PF01416">
    <property type="entry name" value="PseudoU_synth_1"/>
    <property type="match status" value="2"/>
</dbReference>
<evidence type="ECO:0000256" key="6">
    <source>
        <dbReference type="PIRSR" id="PIRSR001430-2"/>
    </source>
</evidence>
<evidence type="ECO:0000256" key="1">
    <source>
        <dbReference type="ARBA" id="ARBA00009375"/>
    </source>
</evidence>
<dbReference type="PIRSF" id="PIRSF001430">
    <property type="entry name" value="tRNA_psdUrid_synth"/>
    <property type="match status" value="1"/>
</dbReference>